<proteinExistence type="predicted"/>
<evidence type="ECO:0000313" key="2">
    <source>
        <dbReference type="EMBL" id="MCJ8010174.1"/>
    </source>
</evidence>
<gene>
    <name evidence="2" type="ORF">MUG84_00270</name>
</gene>
<keyword evidence="1" id="KW-0472">Membrane</keyword>
<sequence length="101" mass="11273">MVSVIRYILFALLVIACICAALYSSRSRRSRDARERGLYGAVTNIFMGIMLVALALIFMFIFRGSTVAVIVEGVFLVIGAFNIFAGIRNRGYYSRMKSSNM</sequence>
<accession>A0A9X1WR72</accession>
<dbReference type="AlphaFoldDB" id="A0A9X1WR72"/>
<keyword evidence="1" id="KW-0812">Transmembrane</keyword>
<dbReference type="Pfam" id="PF14007">
    <property type="entry name" value="YtpI"/>
    <property type="match status" value="1"/>
</dbReference>
<dbReference type="RefSeq" id="WP_244717419.1">
    <property type="nucleotide sequence ID" value="NZ_JALIRP010000001.1"/>
</dbReference>
<dbReference type="EMBL" id="JALIRP010000001">
    <property type="protein sequence ID" value="MCJ8010174.1"/>
    <property type="molecule type" value="Genomic_DNA"/>
</dbReference>
<name>A0A9X1WR72_9BACL</name>
<feature type="transmembrane region" description="Helical" evidence="1">
    <location>
        <begin position="37"/>
        <end position="61"/>
    </location>
</feature>
<evidence type="ECO:0000313" key="3">
    <source>
        <dbReference type="Proteomes" id="UP001139347"/>
    </source>
</evidence>
<feature type="transmembrane region" description="Helical" evidence="1">
    <location>
        <begin position="67"/>
        <end position="87"/>
    </location>
</feature>
<comment type="caution">
    <text evidence="2">The sequence shown here is derived from an EMBL/GenBank/DDBJ whole genome shotgun (WGS) entry which is preliminary data.</text>
</comment>
<dbReference type="InterPro" id="IPR025618">
    <property type="entry name" value="YtpI"/>
</dbReference>
<reference evidence="2" key="1">
    <citation type="submission" date="2022-04" db="EMBL/GenBank/DDBJ databases">
        <title>Paenibacillus mangrovi sp. nov., a novel endophytic bacterium isolated from bark of Kandelia candel.</title>
        <authorList>
            <person name="Tuo L."/>
        </authorList>
    </citation>
    <scope>NUCLEOTIDE SEQUENCE</scope>
    <source>
        <strain evidence="2">KQZ6P-2</strain>
    </source>
</reference>
<protein>
    <submittedName>
        <fullName evidence="2">YtpI family protein</fullName>
    </submittedName>
</protein>
<keyword evidence="3" id="KW-1185">Reference proteome</keyword>
<organism evidence="2 3">
    <name type="scientific">Paenibacillus mangrovi</name>
    <dbReference type="NCBI Taxonomy" id="2931978"/>
    <lineage>
        <taxon>Bacteria</taxon>
        <taxon>Bacillati</taxon>
        <taxon>Bacillota</taxon>
        <taxon>Bacilli</taxon>
        <taxon>Bacillales</taxon>
        <taxon>Paenibacillaceae</taxon>
        <taxon>Paenibacillus</taxon>
    </lineage>
</organism>
<dbReference type="PROSITE" id="PS51257">
    <property type="entry name" value="PROKAR_LIPOPROTEIN"/>
    <property type="match status" value="1"/>
</dbReference>
<feature type="transmembrane region" description="Helical" evidence="1">
    <location>
        <begin position="6"/>
        <end position="25"/>
    </location>
</feature>
<dbReference type="Proteomes" id="UP001139347">
    <property type="component" value="Unassembled WGS sequence"/>
</dbReference>
<keyword evidence="1" id="KW-1133">Transmembrane helix</keyword>
<evidence type="ECO:0000256" key="1">
    <source>
        <dbReference type="SAM" id="Phobius"/>
    </source>
</evidence>